<organism evidence="1 2">
    <name type="scientific">Coemansia aciculifera</name>
    <dbReference type="NCBI Taxonomy" id="417176"/>
    <lineage>
        <taxon>Eukaryota</taxon>
        <taxon>Fungi</taxon>
        <taxon>Fungi incertae sedis</taxon>
        <taxon>Zoopagomycota</taxon>
        <taxon>Kickxellomycotina</taxon>
        <taxon>Kickxellomycetes</taxon>
        <taxon>Kickxellales</taxon>
        <taxon>Kickxellaceae</taxon>
        <taxon>Coemansia</taxon>
    </lineage>
</organism>
<protein>
    <submittedName>
        <fullName evidence="1">Uncharacterized protein</fullName>
    </submittedName>
</protein>
<evidence type="ECO:0000313" key="2">
    <source>
        <dbReference type="Proteomes" id="UP001139981"/>
    </source>
</evidence>
<accession>A0ACC1M135</accession>
<feature type="non-terminal residue" evidence="1">
    <location>
        <position position="61"/>
    </location>
</feature>
<feature type="non-terminal residue" evidence="1">
    <location>
        <position position="1"/>
    </location>
</feature>
<reference evidence="1" key="1">
    <citation type="submission" date="2022-07" db="EMBL/GenBank/DDBJ databases">
        <title>Phylogenomic reconstructions and comparative analyses of Kickxellomycotina fungi.</title>
        <authorList>
            <person name="Reynolds N.K."/>
            <person name="Stajich J.E."/>
            <person name="Barry K."/>
            <person name="Grigoriev I.V."/>
            <person name="Crous P."/>
            <person name="Smith M.E."/>
        </authorList>
    </citation>
    <scope>NUCLEOTIDE SEQUENCE</scope>
    <source>
        <strain evidence="1">CBS 190363</strain>
    </source>
</reference>
<dbReference type="Proteomes" id="UP001139981">
    <property type="component" value="Unassembled WGS sequence"/>
</dbReference>
<dbReference type="EMBL" id="JANBVB010000765">
    <property type="protein sequence ID" value="KAJ2892295.1"/>
    <property type="molecule type" value="Genomic_DNA"/>
</dbReference>
<sequence length="61" mass="6889">VDARRFQDEYVEEVGRSTKELVEVGDTRSLPHGESRPHHCADELGVHGYMRAGVSPRVEKI</sequence>
<comment type="caution">
    <text evidence="1">The sequence shown here is derived from an EMBL/GenBank/DDBJ whole genome shotgun (WGS) entry which is preliminary data.</text>
</comment>
<proteinExistence type="predicted"/>
<gene>
    <name evidence="1" type="ORF">IWW38_003274</name>
</gene>
<evidence type="ECO:0000313" key="1">
    <source>
        <dbReference type="EMBL" id="KAJ2892295.1"/>
    </source>
</evidence>
<keyword evidence="2" id="KW-1185">Reference proteome</keyword>
<name>A0ACC1M135_9FUNG</name>